<name>A0A0P1F5T7_9RHOB</name>
<protein>
    <submittedName>
        <fullName evidence="3">Uncharacterized protein</fullName>
    </submittedName>
</protein>
<gene>
    <name evidence="3" type="ORF">RUA4292_02906</name>
</gene>
<accession>A0A0P1F5T7</accession>
<dbReference type="Gene3D" id="2.40.160.180">
    <property type="entry name" value="Carbohydrate-selective porin OprB"/>
    <property type="match status" value="1"/>
</dbReference>
<dbReference type="InterPro" id="IPR038673">
    <property type="entry name" value="OprB_sf"/>
</dbReference>
<dbReference type="EMBL" id="CYPU01000042">
    <property type="protein sequence ID" value="CUH48717.1"/>
    <property type="molecule type" value="Genomic_DNA"/>
</dbReference>
<sequence length="173" mass="18937">MKSRWQSKPPNSGAHSEFYKYAEIGWTPEKSKRFLTNVHLGMFHTDARQQVGVPETYGATLSANHTFDNQLMIFGRLGWSNGGGALARRAVNAGLMWRPGTYDDLLGIAATVADLTTPGLPNQTTLEAFYRLDLARQSGADGRRAIPEKSRIKLERPAGLGTETEGQSLMNAG</sequence>
<dbReference type="STRING" id="81569.RUM4293_00097"/>
<proteinExistence type="inferred from homology"/>
<evidence type="ECO:0000313" key="3">
    <source>
        <dbReference type="EMBL" id="CUH48717.1"/>
    </source>
</evidence>
<evidence type="ECO:0000313" key="4">
    <source>
        <dbReference type="Proteomes" id="UP000050783"/>
    </source>
</evidence>
<feature type="region of interest" description="Disordered" evidence="2">
    <location>
        <begin position="154"/>
        <end position="173"/>
    </location>
</feature>
<comment type="similarity">
    <text evidence="1">Belongs to the OprB family.</text>
</comment>
<evidence type="ECO:0000256" key="1">
    <source>
        <dbReference type="ARBA" id="ARBA00008769"/>
    </source>
</evidence>
<organism evidence="3 4">
    <name type="scientific">Ruegeria atlantica</name>
    <dbReference type="NCBI Taxonomy" id="81569"/>
    <lineage>
        <taxon>Bacteria</taxon>
        <taxon>Pseudomonadati</taxon>
        <taxon>Pseudomonadota</taxon>
        <taxon>Alphaproteobacteria</taxon>
        <taxon>Rhodobacterales</taxon>
        <taxon>Roseobacteraceae</taxon>
        <taxon>Ruegeria</taxon>
    </lineage>
</organism>
<evidence type="ECO:0000256" key="2">
    <source>
        <dbReference type="SAM" id="MobiDB-lite"/>
    </source>
</evidence>
<feature type="compositionally biased region" description="Polar residues" evidence="2">
    <location>
        <begin position="164"/>
        <end position="173"/>
    </location>
</feature>
<dbReference type="GeneID" id="303223462"/>
<dbReference type="RefSeq" id="WP_058278238.1">
    <property type="nucleotide sequence ID" value="NZ_CYPU01000042.1"/>
</dbReference>
<reference evidence="3 4" key="1">
    <citation type="submission" date="2015-09" db="EMBL/GenBank/DDBJ databases">
        <authorList>
            <consortium name="Swine Surveillance"/>
        </authorList>
    </citation>
    <scope>NUCLEOTIDE SEQUENCE [LARGE SCALE GENOMIC DNA]</scope>
    <source>
        <strain evidence="3 4">CECT 4292</strain>
    </source>
</reference>
<dbReference type="Proteomes" id="UP000050783">
    <property type="component" value="Unassembled WGS sequence"/>
</dbReference>
<dbReference type="AlphaFoldDB" id="A0A0P1F5T7"/>